<keyword evidence="3" id="KW-1185">Reference proteome</keyword>
<dbReference type="InterPro" id="IPR003033">
    <property type="entry name" value="SCP2_sterol-bd_dom"/>
</dbReference>
<gene>
    <name evidence="2" type="ORF">GCM10010347_38180</name>
</gene>
<dbReference type="Gene3D" id="3.30.1050.10">
    <property type="entry name" value="SCP2 sterol-binding domain"/>
    <property type="match status" value="1"/>
</dbReference>
<dbReference type="Pfam" id="PF02036">
    <property type="entry name" value="SCP2"/>
    <property type="match status" value="1"/>
</dbReference>
<reference evidence="3" key="1">
    <citation type="journal article" date="2019" name="Int. J. Syst. Evol. Microbiol.">
        <title>The Global Catalogue of Microorganisms (GCM) 10K type strain sequencing project: providing services to taxonomists for standard genome sequencing and annotation.</title>
        <authorList>
            <consortium name="The Broad Institute Genomics Platform"/>
            <consortium name="The Broad Institute Genome Sequencing Center for Infectious Disease"/>
            <person name="Wu L."/>
            <person name="Ma J."/>
        </authorList>
    </citation>
    <scope>NUCLEOTIDE SEQUENCE [LARGE SCALE GENOMIC DNA]</scope>
    <source>
        <strain evidence="3">JCM 4738</strain>
    </source>
</reference>
<name>A0ABQ3F1R9_9ACTN</name>
<feature type="domain" description="SCP2" evidence="1">
    <location>
        <begin position="55"/>
        <end position="124"/>
    </location>
</feature>
<comment type="caution">
    <text evidence="2">The sequence shown here is derived from an EMBL/GenBank/DDBJ whole genome shotgun (WGS) entry which is preliminary data.</text>
</comment>
<dbReference type="Proteomes" id="UP000642673">
    <property type="component" value="Unassembled WGS sequence"/>
</dbReference>
<evidence type="ECO:0000313" key="3">
    <source>
        <dbReference type="Proteomes" id="UP000642673"/>
    </source>
</evidence>
<dbReference type="SUPFAM" id="SSF55718">
    <property type="entry name" value="SCP-like"/>
    <property type="match status" value="1"/>
</dbReference>
<evidence type="ECO:0000259" key="1">
    <source>
        <dbReference type="Pfam" id="PF02036"/>
    </source>
</evidence>
<dbReference type="EMBL" id="BMVP01000006">
    <property type="protein sequence ID" value="GHB64504.1"/>
    <property type="molecule type" value="Genomic_DNA"/>
</dbReference>
<sequence length="137" mass="14989">MPRRYREARRDHAWLCGTVGITMATTEECREALDRLSDNLAGAEGDVRGAVALDRSLSCHITDLDQTFTGRLDGGRIRVDALTPGPPAAKAEIRLAMTGDDLLALVAGELRFARAWASGRVRLEAGFRDLLRLKSLL</sequence>
<proteinExistence type="predicted"/>
<accession>A0ABQ3F1R9</accession>
<evidence type="ECO:0000313" key="2">
    <source>
        <dbReference type="EMBL" id="GHB64504.1"/>
    </source>
</evidence>
<protein>
    <recommendedName>
        <fullName evidence="1">SCP2 domain-containing protein</fullName>
    </recommendedName>
</protein>
<dbReference type="InterPro" id="IPR036527">
    <property type="entry name" value="SCP2_sterol-bd_dom_sf"/>
</dbReference>
<organism evidence="2 3">
    <name type="scientific">Streptomyces cirratus</name>
    <dbReference type="NCBI Taxonomy" id="68187"/>
    <lineage>
        <taxon>Bacteria</taxon>
        <taxon>Bacillati</taxon>
        <taxon>Actinomycetota</taxon>
        <taxon>Actinomycetes</taxon>
        <taxon>Kitasatosporales</taxon>
        <taxon>Streptomycetaceae</taxon>
        <taxon>Streptomyces</taxon>
    </lineage>
</organism>